<dbReference type="Pfam" id="PF00300">
    <property type="entry name" value="His_Phos_1"/>
    <property type="match status" value="1"/>
</dbReference>
<dbReference type="Proteomes" id="UP001222118">
    <property type="component" value="Chromosome"/>
</dbReference>
<dbReference type="Gene3D" id="3.40.50.1240">
    <property type="entry name" value="Phosphoglycerate mutase-like"/>
    <property type="match status" value="1"/>
</dbReference>
<sequence length="203" mass="22180">MLSLYLSHPQVEMDPAIDVSQWTLSAIGRRRAEALSQRLKLDRATRLCSSAERKAMDLAQILAASTDQRVTYGEAFNENDRSATGFLPKEEFEAAANRFFGEPENSYAGWERAIDAQARIVRAVDEVLSEADGPVVFCGHGAVGTLLKCHVAKRAINRSEDQSHSGDPGGGNGLIFDWATGVLIGDWTPFEALPSNWQDLSIA</sequence>
<dbReference type="EMBL" id="CP118247">
    <property type="protein sequence ID" value="WDR07355.1"/>
    <property type="molecule type" value="Genomic_DNA"/>
</dbReference>
<name>A0ABY7Z118_9HYPH</name>
<dbReference type="InterPro" id="IPR029033">
    <property type="entry name" value="His_PPase_superfam"/>
</dbReference>
<dbReference type="SUPFAM" id="SSF53254">
    <property type="entry name" value="Phosphoglycerate mutase-like"/>
    <property type="match status" value="1"/>
</dbReference>
<organism evidence="1 2">
    <name type="scientific">Devosia rhodophyticola</name>
    <dbReference type="NCBI Taxonomy" id="3026423"/>
    <lineage>
        <taxon>Bacteria</taxon>
        <taxon>Pseudomonadati</taxon>
        <taxon>Pseudomonadota</taxon>
        <taxon>Alphaproteobacteria</taxon>
        <taxon>Hyphomicrobiales</taxon>
        <taxon>Devosiaceae</taxon>
        <taxon>Devosia</taxon>
    </lineage>
</organism>
<dbReference type="InterPro" id="IPR013078">
    <property type="entry name" value="His_Pase_superF_clade-1"/>
</dbReference>
<evidence type="ECO:0000313" key="1">
    <source>
        <dbReference type="EMBL" id="WDR07355.1"/>
    </source>
</evidence>
<reference evidence="1 2" key="1">
    <citation type="submission" date="2023-02" db="EMBL/GenBank/DDBJ databases">
        <title>Devosia chondri sp. nov., isolated from the phycosphere of marine algae.</title>
        <authorList>
            <person name="Kim J.M."/>
            <person name="Lee J.K."/>
            <person name="Choi B.J."/>
            <person name="Bayburt H."/>
            <person name="Jeon C.O."/>
        </authorList>
    </citation>
    <scope>NUCLEOTIDE SEQUENCE [LARGE SCALE GENOMIC DNA]</scope>
    <source>
        <strain evidence="1 2">G2-5</strain>
    </source>
</reference>
<evidence type="ECO:0000313" key="2">
    <source>
        <dbReference type="Proteomes" id="UP001222118"/>
    </source>
</evidence>
<dbReference type="RefSeq" id="WP_282212868.1">
    <property type="nucleotide sequence ID" value="NZ_CP118247.1"/>
</dbReference>
<keyword evidence="2" id="KW-1185">Reference proteome</keyword>
<gene>
    <name evidence="1" type="ORF">PSQ90_08030</name>
</gene>
<accession>A0ABY7Z118</accession>
<protein>
    <submittedName>
        <fullName evidence="1">Histidine phosphatase family protein</fullName>
    </submittedName>
</protein>
<proteinExistence type="predicted"/>